<evidence type="ECO:0000256" key="3">
    <source>
        <dbReference type="ARBA" id="ARBA00023054"/>
    </source>
</evidence>
<accession>A0ABV0PQ18</accession>
<organism evidence="5 6">
    <name type="scientific">Goodea atripinnis</name>
    <dbReference type="NCBI Taxonomy" id="208336"/>
    <lineage>
        <taxon>Eukaryota</taxon>
        <taxon>Metazoa</taxon>
        <taxon>Chordata</taxon>
        <taxon>Craniata</taxon>
        <taxon>Vertebrata</taxon>
        <taxon>Euteleostomi</taxon>
        <taxon>Actinopterygii</taxon>
        <taxon>Neopterygii</taxon>
        <taxon>Teleostei</taxon>
        <taxon>Neoteleostei</taxon>
        <taxon>Acanthomorphata</taxon>
        <taxon>Ovalentaria</taxon>
        <taxon>Atherinomorphae</taxon>
        <taxon>Cyprinodontiformes</taxon>
        <taxon>Goodeidae</taxon>
        <taxon>Goodea</taxon>
    </lineage>
</organism>
<keyword evidence="2" id="KW-0653">Protein transport</keyword>
<comment type="caution">
    <text evidence="5">The sequence shown here is derived from an EMBL/GenBank/DDBJ whole genome shotgun (WGS) entry which is preliminary data.</text>
</comment>
<keyword evidence="1" id="KW-0813">Transport</keyword>
<gene>
    <name evidence="5" type="primary">VPS50_4</name>
    <name evidence="5" type="ORF">GOODEAATRI_019711</name>
</gene>
<dbReference type="InterPro" id="IPR019515">
    <property type="entry name" value="VPS54_N"/>
</dbReference>
<keyword evidence="6" id="KW-1185">Reference proteome</keyword>
<evidence type="ECO:0000256" key="2">
    <source>
        <dbReference type="ARBA" id="ARBA00022927"/>
    </source>
</evidence>
<evidence type="ECO:0000313" key="6">
    <source>
        <dbReference type="Proteomes" id="UP001476798"/>
    </source>
</evidence>
<proteinExistence type="predicted"/>
<keyword evidence="3" id="KW-0175">Coiled coil</keyword>
<dbReference type="Pfam" id="PF10475">
    <property type="entry name" value="Vps54_N"/>
    <property type="match status" value="1"/>
</dbReference>
<name>A0ABV0PQ18_9TELE</name>
<evidence type="ECO:0000256" key="1">
    <source>
        <dbReference type="ARBA" id="ARBA00022448"/>
    </source>
</evidence>
<dbReference type="PANTHER" id="PTHR13258:SF0">
    <property type="entry name" value="SYNDETIN"/>
    <property type="match status" value="1"/>
</dbReference>
<dbReference type="InterPro" id="IPR040047">
    <property type="entry name" value="VPS50"/>
</dbReference>
<protein>
    <submittedName>
        <fullName evidence="5">Syndetin</fullName>
    </submittedName>
</protein>
<dbReference type="Proteomes" id="UP001476798">
    <property type="component" value="Unassembled WGS sequence"/>
</dbReference>
<evidence type="ECO:0000313" key="5">
    <source>
        <dbReference type="EMBL" id="MEQ2185581.1"/>
    </source>
</evidence>
<reference evidence="5 6" key="1">
    <citation type="submission" date="2021-06" db="EMBL/GenBank/DDBJ databases">
        <authorList>
            <person name="Palmer J.M."/>
        </authorList>
    </citation>
    <scope>NUCLEOTIDE SEQUENCE [LARGE SCALE GENOMIC DNA]</scope>
    <source>
        <strain evidence="5 6">GA_2019</strain>
        <tissue evidence="5">Muscle</tissue>
    </source>
</reference>
<evidence type="ECO:0000259" key="4">
    <source>
        <dbReference type="Pfam" id="PF10475"/>
    </source>
</evidence>
<dbReference type="PANTHER" id="PTHR13258">
    <property type="entry name" value="SYNDETIN"/>
    <property type="match status" value="1"/>
</dbReference>
<dbReference type="EMBL" id="JAHRIO010081736">
    <property type="protein sequence ID" value="MEQ2185581.1"/>
    <property type="molecule type" value="Genomic_DNA"/>
</dbReference>
<sequence>MNNAQFHEQLDVALSKTCKHFDVLHYTKVQKAYTLLGKTQTAMDQLHMHFTQAIHNTVFQVVLGYVELCAGNADTKFQKMQYKDLCTVRTGLCVQYVCVLARLRGCFVTVLAMRC</sequence>
<feature type="domain" description="Vacuolar protein sorting-associated protein 54 N-terminal" evidence="4">
    <location>
        <begin position="5"/>
        <end position="89"/>
    </location>
</feature>